<reference evidence="4" key="1">
    <citation type="journal article" date="2019" name="Int. J. Syst. Evol. Microbiol.">
        <title>The Global Catalogue of Microorganisms (GCM) 10K type strain sequencing project: providing services to taxonomists for standard genome sequencing and annotation.</title>
        <authorList>
            <consortium name="The Broad Institute Genomics Platform"/>
            <consortium name="The Broad Institute Genome Sequencing Center for Infectious Disease"/>
            <person name="Wu L."/>
            <person name="Ma J."/>
        </authorList>
    </citation>
    <scope>NUCLEOTIDE SEQUENCE [LARGE SCALE GENOMIC DNA]</scope>
    <source>
        <strain evidence="4">JCM 17326</strain>
    </source>
</reference>
<dbReference type="InterPro" id="IPR025698">
    <property type="entry name" value="2TM_dom"/>
</dbReference>
<evidence type="ECO:0000313" key="4">
    <source>
        <dbReference type="Proteomes" id="UP001500630"/>
    </source>
</evidence>
<dbReference type="RefSeq" id="WP_345574127.1">
    <property type="nucleotide sequence ID" value="NZ_BAABDQ010000039.1"/>
</dbReference>
<organism evidence="3 4">
    <name type="scientific">Nonomuraea rosea</name>
    <dbReference type="NCBI Taxonomy" id="638574"/>
    <lineage>
        <taxon>Bacteria</taxon>
        <taxon>Bacillati</taxon>
        <taxon>Actinomycetota</taxon>
        <taxon>Actinomycetes</taxon>
        <taxon>Streptosporangiales</taxon>
        <taxon>Streptosporangiaceae</taxon>
        <taxon>Nonomuraea</taxon>
    </lineage>
</organism>
<keyword evidence="1" id="KW-1133">Transmembrane helix</keyword>
<feature type="transmembrane region" description="Helical" evidence="1">
    <location>
        <begin position="41"/>
        <end position="62"/>
    </location>
</feature>
<sequence length="71" mass="8246">MKSKTSETARKLGLWLHLLCYVVANIAQVVVWMVYTPERFFWPLWSIIFWGIGLAFHVYGVYSPPKSNAAR</sequence>
<accession>A0ABP6ZCH9</accession>
<keyword evidence="1" id="KW-0812">Transmembrane</keyword>
<evidence type="ECO:0000259" key="2">
    <source>
        <dbReference type="Pfam" id="PF13239"/>
    </source>
</evidence>
<feature type="domain" description="2TM" evidence="2">
    <location>
        <begin position="6"/>
        <end position="63"/>
    </location>
</feature>
<keyword evidence="1" id="KW-0472">Membrane</keyword>
<feature type="transmembrane region" description="Helical" evidence="1">
    <location>
        <begin position="12"/>
        <end position="35"/>
    </location>
</feature>
<dbReference type="EMBL" id="BAABDQ010000039">
    <property type="protein sequence ID" value="GAA3604368.1"/>
    <property type="molecule type" value="Genomic_DNA"/>
</dbReference>
<evidence type="ECO:0000256" key="1">
    <source>
        <dbReference type="SAM" id="Phobius"/>
    </source>
</evidence>
<proteinExistence type="predicted"/>
<keyword evidence="4" id="KW-1185">Reference proteome</keyword>
<dbReference type="Proteomes" id="UP001500630">
    <property type="component" value="Unassembled WGS sequence"/>
</dbReference>
<evidence type="ECO:0000313" key="3">
    <source>
        <dbReference type="EMBL" id="GAA3604368.1"/>
    </source>
</evidence>
<dbReference type="Pfam" id="PF13239">
    <property type="entry name" value="2TM"/>
    <property type="match status" value="1"/>
</dbReference>
<gene>
    <name evidence="3" type="ORF">GCM10022419_106370</name>
</gene>
<comment type="caution">
    <text evidence="3">The sequence shown here is derived from an EMBL/GenBank/DDBJ whole genome shotgun (WGS) entry which is preliminary data.</text>
</comment>
<name>A0ABP6ZCH9_9ACTN</name>
<protein>
    <recommendedName>
        <fullName evidence="2">2TM domain-containing protein</fullName>
    </recommendedName>
</protein>